<comment type="function">
    <text evidence="1">Functions as an U snRNP-specific nuclear import adapter. Involved in the trimethylguanosine (m3G)-cap-dependent nuclear import of U snRNPs. Binds specifically to the terminal m3G-cap U snRNAs.</text>
</comment>
<dbReference type="InterPro" id="IPR047857">
    <property type="entry name" value="Snurportin1_C"/>
</dbReference>
<sequence>MEELTESLATSFQVSNIPNSTAAPHPRLLQYKLKSSAVDQEERRRRKLEQQKQLIAIAINVVVMTRGILSYAEPSKYTLLDCIYSEVNRTFYMLDVMCWRGVPVYDSDTEFRFYWMHTKFEDVPGLATHSNINPYKIIPLPYCSCKTEYIEKTMASPLPFEVQLDGILFYHKETHYTPGSTPLVGWLKPWMLPEILDVKVPKCYIESRPANSSLLPPSPSMDVTAPQSAAGDSTEKLLSSPVMDIAAPRSNVGDSIEKLLLSPAMDIAAPQSAAGDSTEKLLSSPVMVVTAPLTVVGDSNNAKTDLNEQNLSID</sequence>
<dbReference type="GeneID" id="102802583"/>
<dbReference type="PANTHER" id="PTHR13403:SF6">
    <property type="entry name" value="SNURPORTIN-1"/>
    <property type="match status" value="1"/>
</dbReference>
<keyword evidence="10" id="KW-0175">Coiled coil</keyword>
<dbReference type="CDD" id="cd09232">
    <property type="entry name" value="Snurportin-1_C"/>
    <property type="match status" value="1"/>
</dbReference>
<keyword evidence="9" id="KW-0539">Nucleus</keyword>
<evidence type="ECO:0000256" key="9">
    <source>
        <dbReference type="ARBA" id="ARBA00023242"/>
    </source>
</evidence>
<keyword evidence="8" id="KW-0694">RNA-binding</keyword>
<evidence type="ECO:0000256" key="8">
    <source>
        <dbReference type="ARBA" id="ARBA00022884"/>
    </source>
</evidence>
<organism evidence="13 14">
    <name type="scientific">Saccoglossus kowalevskii</name>
    <name type="common">Acorn worm</name>
    <dbReference type="NCBI Taxonomy" id="10224"/>
    <lineage>
        <taxon>Eukaryota</taxon>
        <taxon>Metazoa</taxon>
        <taxon>Hemichordata</taxon>
        <taxon>Enteropneusta</taxon>
        <taxon>Harrimaniidae</taxon>
        <taxon>Saccoglossus</taxon>
    </lineage>
</organism>
<evidence type="ECO:0000256" key="3">
    <source>
        <dbReference type="ARBA" id="ARBA00004496"/>
    </source>
</evidence>
<dbReference type="Proteomes" id="UP000694865">
    <property type="component" value="Unplaced"/>
</dbReference>
<evidence type="ECO:0000256" key="1">
    <source>
        <dbReference type="ARBA" id="ARBA00003975"/>
    </source>
</evidence>
<gene>
    <name evidence="14" type="primary">LOC102802583</name>
</gene>
<proteinExistence type="inferred from homology"/>
<keyword evidence="13" id="KW-1185">Reference proteome</keyword>
<dbReference type="RefSeq" id="XP_006824995.1">
    <property type="nucleotide sequence ID" value="XM_006824932.1"/>
</dbReference>
<evidence type="ECO:0000256" key="2">
    <source>
        <dbReference type="ARBA" id="ARBA00004123"/>
    </source>
</evidence>
<evidence type="ECO:0000313" key="14">
    <source>
        <dbReference type="RefSeq" id="XP_006824995.1"/>
    </source>
</evidence>
<feature type="domain" description="Snurportin-1 m3G cap-binding" evidence="12">
    <location>
        <begin position="74"/>
        <end position="189"/>
    </location>
</feature>
<accession>A0ABM0MYA4</accession>
<dbReference type="PANTHER" id="PTHR13403">
    <property type="entry name" value="SNURPORTIN1 RNUT1 PROTEIN RNA, U TRANSPORTER 1"/>
    <property type="match status" value="1"/>
</dbReference>
<feature type="domain" description="Snurportin-1 N-terminal" evidence="11">
    <location>
        <begin position="25"/>
        <end position="53"/>
    </location>
</feature>
<evidence type="ECO:0000256" key="6">
    <source>
        <dbReference type="ARBA" id="ARBA00022448"/>
    </source>
</evidence>
<evidence type="ECO:0000259" key="12">
    <source>
        <dbReference type="Pfam" id="PF21974"/>
    </source>
</evidence>
<evidence type="ECO:0000256" key="5">
    <source>
        <dbReference type="ARBA" id="ARBA00016034"/>
    </source>
</evidence>
<dbReference type="InterPro" id="IPR024721">
    <property type="entry name" value="Snurportin-1_N"/>
</dbReference>
<evidence type="ECO:0000259" key="11">
    <source>
        <dbReference type="Pfam" id="PF11538"/>
    </source>
</evidence>
<keyword evidence="6" id="KW-0813">Transport</keyword>
<dbReference type="Pfam" id="PF21974">
    <property type="entry name" value="SPN1_m3Gcap_bd"/>
    <property type="match status" value="1"/>
</dbReference>
<evidence type="ECO:0000256" key="4">
    <source>
        <dbReference type="ARBA" id="ARBA00007540"/>
    </source>
</evidence>
<evidence type="ECO:0000313" key="13">
    <source>
        <dbReference type="Proteomes" id="UP000694865"/>
    </source>
</evidence>
<evidence type="ECO:0000256" key="10">
    <source>
        <dbReference type="SAM" id="Coils"/>
    </source>
</evidence>
<comment type="similarity">
    <text evidence="4">Belongs to the snurportin family.</text>
</comment>
<name>A0ABM0MYA4_SACKO</name>
<evidence type="ECO:0000256" key="7">
    <source>
        <dbReference type="ARBA" id="ARBA00022490"/>
    </source>
</evidence>
<dbReference type="Gene3D" id="3.30.470.30">
    <property type="entry name" value="DNA ligase/mRNA capping enzyme"/>
    <property type="match status" value="2"/>
</dbReference>
<keyword evidence="7" id="KW-0963">Cytoplasm</keyword>
<protein>
    <recommendedName>
        <fullName evidence="5">Snurportin-1</fullName>
    </recommendedName>
</protein>
<comment type="subcellular location">
    <subcellularLocation>
        <location evidence="3">Cytoplasm</location>
    </subcellularLocation>
    <subcellularLocation>
        <location evidence="2">Nucleus</location>
    </subcellularLocation>
</comment>
<dbReference type="SUPFAM" id="SSF56091">
    <property type="entry name" value="DNA ligase/mRNA capping enzyme, catalytic domain"/>
    <property type="match status" value="1"/>
</dbReference>
<reference evidence="14" key="1">
    <citation type="submission" date="2025-08" db="UniProtKB">
        <authorList>
            <consortium name="RefSeq"/>
        </authorList>
    </citation>
    <scope>IDENTIFICATION</scope>
    <source>
        <tissue evidence="14">Testes</tissue>
    </source>
</reference>
<feature type="coiled-coil region" evidence="10">
    <location>
        <begin position="31"/>
        <end position="58"/>
    </location>
</feature>
<dbReference type="InterPro" id="IPR017336">
    <property type="entry name" value="Snurportin-1"/>
</dbReference>
<dbReference type="Pfam" id="PF11538">
    <property type="entry name" value="Snurportin1"/>
    <property type="match status" value="1"/>
</dbReference>